<reference evidence="1" key="1">
    <citation type="submission" date="2022-07" db="EMBL/GenBank/DDBJ databases">
        <authorList>
            <person name="Li W.-J."/>
            <person name="Deng Q.-Q."/>
        </authorList>
    </citation>
    <scope>NUCLEOTIDE SEQUENCE</scope>
    <source>
        <strain evidence="1">SYSU M60031</strain>
    </source>
</reference>
<accession>A0AA41X8U3</accession>
<name>A0AA41X8U3_9BACI</name>
<keyword evidence="2" id="KW-1185">Reference proteome</keyword>
<dbReference type="AlphaFoldDB" id="A0AA41X8U3"/>
<protein>
    <submittedName>
        <fullName evidence="1">Uncharacterized protein</fullName>
    </submittedName>
</protein>
<evidence type="ECO:0000313" key="1">
    <source>
        <dbReference type="EMBL" id="MCP8969243.1"/>
    </source>
</evidence>
<proteinExistence type="predicted"/>
<comment type="caution">
    <text evidence="1">The sequence shown here is derived from an EMBL/GenBank/DDBJ whole genome shotgun (WGS) entry which is preliminary data.</text>
</comment>
<dbReference type="RefSeq" id="WP_254759153.1">
    <property type="nucleotide sequence ID" value="NZ_JANCLT010000005.1"/>
</dbReference>
<evidence type="ECO:0000313" key="2">
    <source>
        <dbReference type="Proteomes" id="UP001156102"/>
    </source>
</evidence>
<organism evidence="1 2">
    <name type="scientific">Ectobacillus ponti</name>
    <dbReference type="NCBI Taxonomy" id="2961894"/>
    <lineage>
        <taxon>Bacteria</taxon>
        <taxon>Bacillati</taxon>
        <taxon>Bacillota</taxon>
        <taxon>Bacilli</taxon>
        <taxon>Bacillales</taxon>
        <taxon>Bacillaceae</taxon>
        <taxon>Ectobacillus</taxon>
    </lineage>
</organism>
<gene>
    <name evidence="1" type="ORF">NK662_11905</name>
</gene>
<dbReference type="EMBL" id="JANCLT010000005">
    <property type="protein sequence ID" value="MCP8969243.1"/>
    <property type="molecule type" value="Genomic_DNA"/>
</dbReference>
<sequence length="90" mass="10341">MDELLLLEQWDVWVLLAIIGASYVAGKWSRQFCTRLPGTYASLHLLNEDTRLQARRQTVPLCVFDIRQRILCSVKHKSAPDGEEPSFLLL</sequence>
<dbReference type="Proteomes" id="UP001156102">
    <property type="component" value="Unassembled WGS sequence"/>
</dbReference>